<dbReference type="FunFam" id="2.60.40.1730:FF:000005">
    <property type="entry name" value="Aminopeptidase N"/>
    <property type="match status" value="1"/>
</dbReference>
<dbReference type="InterPro" id="IPR035414">
    <property type="entry name" value="Peptidase_M1_pepN_Ig-like"/>
</dbReference>
<evidence type="ECO:0000256" key="7">
    <source>
        <dbReference type="ARBA" id="ARBA00022670"/>
    </source>
</evidence>
<evidence type="ECO:0000259" key="16">
    <source>
        <dbReference type="Pfam" id="PF17432"/>
    </source>
</evidence>
<dbReference type="Pfam" id="PF17432">
    <property type="entry name" value="DUF3458_C"/>
    <property type="match status" value="1"/>
</dbReference>
<dbReference type="Gene3D" id="2.60.40.1730">
    <property type="entry name" value="tricorn interacting facor f3 domain"/>
    <property type="match status" value="1"/>
</dbReference>
<evidence type="ECO:0000256" key="13">
    <source>
        <dbReference type="NCBIfam" id="TIGR02414"/>
    </source>
</evidence>
<dbReference type="GO" id="GO:0008237">
    <property type="term" value="F:metallopeptidase activity"/>
    <property type="evidence" value="ECO:0007669"/>
    <property type="project" value="UniProtKB-UniRule"/>
</dbReference>
<keyword evidence="6 18" id="KW-0031">Aminopeptidase</keyword>
<dbReference type="Pfam" id="PF17900">
    <property type="entry name" value="Peptidase_M1_N"/>
    <property type="match status" value="1"/>
</dbReference>
<dbReference type="Gene3D" id="3.30.2010.30">
    <property type="match status" value="1"/>
</dbReference>
<dbReference type="InterPro" id="IPR045357">
    <property type="entry name" value="Aminopeptidase_N-like_N"/>
</dbReference>
<dbReference type="InterPro" id="IPR037144">
    <property type="entry name" value="Peptidase_M1_pepN_C_sf"/>
</dbReference>
<evidence type="ECO:0000256" key="10">
    <source>
        <dbReference type="ARBA" id="ARBA00022833"/>
    </source>
</evidence>
<organism evidence="18 19">
    <name type="scientific">Thiorhodococcus mannitoliphagus</name>
    <dbReference type="NCBI Taxonomy" id="329406"/>
    <lineage>
        <taxon>Bacteria</taxon>
        <taxon>Pseudomonadati</taxon>
        <taxon>Pseudomonadota</taxon>
        <taxon>Gammaproteobacteria</taxon>
        <taxon>Chromatiales</taxon>
        <taxon>Chromatiaceae</taxon>
        <taxon>Thiorhodococcus</taxon>
    </lineage>
</organism>
<comment type="catalytic activity">
    <reaction evidence="1">
        <text>Release of an N-terminal amino acid, Xaa-|-Yaa- from a peptide, amide or arylamide. Xaa is preferably Ala, but may be most amino acids including Pro (slow action). When a terminal hydrophobic residue is followed by a prolyl residue, the two may be released as an intact Xaa-Pro dipeptide.</text>
        <dbReference type="EC" id="3.4.11.2"/>
    </reaction>
</comment>
<dbReference type="FunFam" id="3.30.2010.30:FF:000002">
    <property type="entry name" value="Putative aminopeptidase N"/>
    <property type="match status" value="1"/>
</dbReference>
<reference evidence="19" key="1">
    <citation type="journal article" date="2020" name="Microbiol. Resour. Announc.">
        <title>Draft Genome Sequences of Thiorhodococcus mannitoliphagus and Thiorhodococcus minor, Purple Sulfur Photosynthetic Bacteria in the Gammaproteobacterial Family Chromatiaceae.</title>
        <authorList>
            <person name="Aviles F.A."/>
            <person name="Meyer T.E."/>
            <person name="Kyndt J.A."/>
        </authorList>
    </citation>
    <scope>NUCLEOTIDE SEQUENCE [LARGE SCALE GENOMIC DNA]</scope>
    <source>
        <strain evidence="19">DSM 18266</strain>
    </source>
</reference>
<evidence type="ECO:0000256" key="9">
    <source>
        <dbReference type="ARBA" id="ARBA00022801"/>
    </source>
</evidence>
<evidence type="ECO:0000259" key="14">
    <source>
        <dbReference type="Pfam" id="PF01433"/>
    </source>
</evidence>
<dbReference type="Pfam" id="PF11940">
    <property type="entry name" value="DUF3458"/>
    <property type="match status" value="1"/>
</dbReference>
<keyword evidence="19" id="KW-1185">Reference proteome</keyword>
<evidence type="ECO:0000256" key="1">
    <source>
        <dbReference type="ARBA" id="ARBA00000098"/>
    </source>
</evidence>
<evidence type="ECO:0000259" key="17">
    <source>
        <dbReference type="Pfam" id="PF17900"/>
    </source>
</evidence>
<evidence type="ECO:0000313" key="18">
    <source>
        <dbReference type="EMBL" id="NEX20556.1"/>
    </source>
</evidence>
<dbReference type="InterPro" id="IPR042097">
    <property type="entry name" value="Aminopeptidase_N-like_N_sf"/>
</dbReference>
<feature type="domain" description="Aminopeptidase N-like N-terminal" evidence="17">
    <location>
        <begin position="25"/>
        <end position="192"/>
    </location>
</feature>
<comment type="function">
    <text evidence="12">Aminopeptidase N is involved in the degradation of intracellular peptides generated by protein breakdown during normal growth as well as in response to nutrient starvation.</text>
</comment>
<dbReference type="PANTHER" id="PTHR46322">
    <property type="entry name" value="PUROMYCIN-SENSITIVE AMINOPEPTIDASE"/>
    <property type="match status" value="1"/>
</dbReference>
<dbReference type="InterPro" id="IPR024601">
    <property type="entry name" value="Peptidase_M1_pepN_C"/>
</dbReference>
<dbReference type="Gene3D" id="1.10.390.10">
    <property type="entry name" value="Neutral Protease Domain 2"/>
    <property type="match status" value="1"/>
</dbReference>
<dbReference type="GO" id="GO:0016285">
    <property type="term" value="F:alanyl aminopeptidase activity"/>
    <property type="evidence" value="ECO:0007669"/>
    <property type="project" value="UniProtKB-EC"/>
</dbReference>
<dbReference type="PANTHER" id="PTHR46322:SF1">
    <property type="entry name" value="PUROMYCIN-SENSITIVE AMINOPEPTIDASE"/>
    <property type="match status" value="1"/>
</dbReference>
<dbReference type="InterPro" id="IPR038438">
    <property type="entry name" value="PepN_Ig-like_sf"/>
</dbReference>
<evidence type="ECO:0000256" key="5">
    <source>
        <dbReference type="ARBA" id="ARBA00015611"/>
    </source>
</evidence>
<evidence type="ECO:0000259" key="15">
    <source>
        <dbReference type="Pfam" id="PF11940"/>
    </source>
</evidence>
<dbReference type="CDD" id="cd09600">
    <property type="entry name" value="M1_APN"/>
    <property type="match status" value="1"/>
</dbReference>
<dbReference type="FunFam" id="1.10.390.10:FF:000002">
    <property type="entry name" value="Aminopeptidase N"/>
    <property type="match status" value="1"/>
</dbReference>
<feature type="domain" description="Peptidase M1 alanyl aminopeptidase Ig-like fold" evidence="15">
    <location>
        <begin position="450"/>
        <end position="555"/>
    </location>
</feature>
<dbReference type="InterPro" id="IPR027268">
    <property type="entry name" value="Peptidase_M4/M1_CTD_sf"/>
</dbReference>
<dbReference type="InterPro" id="IPR014782">
    <property type="entry name" value="Peptidase_M1_dom"/>
</dbReference>
<dbReference type="Pfam" id="PF01433">
    <property type="entry name" value="Peptidase_M1"/>
    <property type="match status" value="1"/>
</dbReference>
<dbReference type="NCBIfam" id="TIGR02414">
    <property type="entry name" value="pepN_proteo"/>
    <property type="match status" value="1"/>
</dbReference>
<evidence type="ECO:0000256" key="11">
    <source>
        <dbReference type="ARBA" id="ARBA00023049"/>
    </source>
</evidence>
<dbReference type="RefSeq" id="WP_164653655.1">
    <property type="nucleotide sequence ID" value="NZ_JAAIJR010000031.1"/>
</dbReference>
<dbReference type="GO" id="GO:0008270">
    <property type="term" value="F:zinc ion binding"/>
    <property type="evidence" value="ECO:0007669"/>
    <property type="project" value="InterPro"/>
</dbReference>
<comment type="cofactor">
    <cofactor evidence="2">
        <name>Zn(2+)</name>
        <dbReference type="ChEBI" id="CHEBI:29105"/>
    </cofactor>
</comment>
<evidence type="ECO:0000313" key="19">
    <source>
        <dbReference type="Proteomes" id="UP000471640"/>
    </source>
</evidence>
<evidence type="ECO:0000256" key="12">
    <source>
        <dbReference type="ARBA" id="ARBA00059739"/>
    </source>
</evidence>
<dbReference type="PRINTS" id="PR00756">
    <property type="entry name" value="ALADIPTASE"/>
</dbReference>
<proteinExistence type="inferred from homology"/>
<dbReference type="GO" id="GO:0006508">
    <property type="term" value="P:proteolysis"/>
    <property type="evidence" value="ECO:0007669"/>
    <property type="project" value="UniProtKB-UniRule"/>
</dbReference>
<evidence type="ECO:0000256" key="8">
    <source>
        <dbReference type="ARBA" id="ARBA00022723"/>
    </source>
</evidence>
<accession>A0A6P1DV39</accession>
<dbReference type="Gene3D" id="1.25.50.10">
    <property type="entry name" value="Peptidase M1, alanyl aminopeptidase, C-terminal domain"/>
    <property type="match status" value="1"/>
</dbReference>
<comment type="similarity">
    <text evidence="3">Belongs to the peptidase M1 family.</text>
</comment>
<dbReference type="SUPFAM" id="SSF63737">
    <property type="entry name" value="Leukotriene A4 hydrolase N-terminal domain"/>
    <property type="match status" value="1"/>
</dbReference>
<dbReference type="Proteomes" id="UP000471640">
    <property type="component" value="Unassembled WGS sequence"/>
</dbReference>
<protein>
    <recommendedName>
        <fullName evidence="5 13">Aminopeptidase N</fullName>
        <ecNumber evidence="4 13">3.4.11.2</ecNumber>
    </recommendedName>
</protein>
<keyword evidence="11" id="KW-0482">Metalloprotease</keyword>
<dbReference type="FunFam" id="2.60.40.1840:FF:000001">
    <property type="entry name" value="Aminopeptidase N"/>
    <property type="match status" value="1"/>
</dbReference>
<keyword evidence="8" id="KW-0479">Metal-binding</keyword>
<keyword evidence="7" id="KW-0645">Protease</keyword>
<name>A0A6P1DV39_9GAMM</name>
<dbReference type="SUPFAM" id="SSF55486">
    <property type="entry name" value="Metalloproteases ('zincins'), catalytic domain"/>
    <property type="match status" value="1"/>
</dbReference>
<keyword evidence="10" id="KW-0862">Zinc</keyword>
<reference evidence="18 19" key="2">
    <citation type="submission" date="2020-02" db="EMBL/GenBank/DDBJ databases">
        <title>Genome sequences of Thiorhodococcus mannitoliphagus and Thiorhodococcus minor, purple sulfur photosynthetic bacteria in the gammaproteobacterial family, Chromatiaceae.</title>
        <authorList>
            <person name="Aviles F.A."/>
            <person name="Meyer T.E."/>
            <person name="Kyndt J.A."/>
        </authorList>
    </citation>
    <scope>NUCLEOTIDE SEQUENCE [LARGE SCALE GENOMIC DNA]</scope>
    <source>
        <strain evidence="18 19">DSM 18266</strain>
    </source>
</reference>
<dbReference type="Gene3D" id="2.60.40.1840">
    <property type="match status" value="1"/>
</dbReference>
<keyword evidence="9 18" id="KW-0378">Hydrolase</keyword>
<comment type="caution">
    <text evidence="18">The sequence shown here is derived from an EMBL/GenBank/DDBJ whole genome shotgun (WGS) entry which is preliminary data.</text>
</comment>
<evidence type="ECO:0000256" key="4">
    <source>
        <dbReference type="ARBA" id="ARBA00012564"/>
    </source>
</evidence>
<gene>
    <name evidence="18" type="primary">pepN</name>
    <name evidence="18" type="ORF">G3480_09570</name>
</gene>
<feature type="domain" description="Peptidase M1 membrane alanine aminopeptidase" evidence="14">
    <location>
        <begin position="232"/>
        <end position="445"/>
    </location>
</feature>
<dbReference type="EMBL" id="JAAIJR010000031">
    <property type="protein sequence ID" value="NEX20556.1"/>
    <property type="molecule type" value="Genomic_DNA"/>
</dbReference>
<dbReference type="InterPro" id="IPR012779">
    <property type="entry name" value="Peptidase_M1_pepN"/>
</dbReference>
<sequence>MYRDTPHAIHLKDYQPPEFLIDSVDLSFDLDPERTRVEAKLAVRRNPAATRGDGDLRLHGEQLNLEWVAVNGNPLTPSEYEVQQETLTLHRVPDHFSLETRVCIHPSLNTALEGLYQSGEMLCTQCEAEGFRRITYFLDRPDVMATYSTTLVADKKRFPVLLSNGNPVEAQDLGGGRHLMRWEDPFPKPSYLFALIAGDLKAVEDSFTTASGREVALKIYTEPQNLDKCDHAMRSLKKAMRWDEERFGREYDLDIFMIVAVSHFNMGAMENKGLNVFNDKFVLARPDTATDIDFDGIESVIAHEYFHNWTGNRITCRDWFQLSLKEGFTVYRDQEFSADVGSRGVKRISDVRLLRAHQFPEDEGPMAHPVRPDSYIEINNFYTATVYQKGAEVVRMQANLLGPKLFRKATDLYFERHDGQAVTTDDFVRCMEEASGRDLEQFRRWYRQAGTPELSVQDAFDADSGRYTLTIRQHTPPTPGQPLKEPFHIPIAVGLLGSSGEDLPLLLEGESKPTAPGTRVLELTDTEQSFSFVGLESRPVPSLLRGFPAPVKLKAESSDEDLLFLMANDSDGFNRWDAAQTLMQRLLLALVDDAEAKLPDPFFAAFEQALLDPASDKALLAEVLTPPSEGYLGDQMAVVDVDGIHRARSALGRLVGERLRDALLEVYRANDSSEPYVFTPDAVGRRALKNLALGYLMKSGDAEALAACQAQFQSGSNMTDVMAALRYLVDYGAEAGTRALDDFYSRWSGEPLVVDKWLSVQATSPREDTLERVVALMGHADFSLRNPNRVRSLVGAFCNANQVRFHAPDGRGYRFLADRVLELNPLNPQIAARLLKALIRWRRFDASRQALMRAEIARILDAAELSADVYEVASKALTDTSP</sequence>
<evidence type="ECO:0000256" key="2">
    <source>
        <dbReference type="ARBA" id="ARBA00001947"/>
    </source>
</evidence>
<dbReference type="InterPro" id="IPR001930">
    <property type="entry name" value="Peptidase_M1"/>
</dbReference>
<feature type="domain" description="Peptidase M1 alanyl aminopeptidase C-terminal" evidence="16">
    <location>
        <begin position="559"/>
        <end position="877"/>
    </location>
</feature>
<dbReference type="EC" id="3.4.11.2" evidence="4 13"/>
<evidence type="ECO:0000256" key="3">
    <source>
        <dbReference type="ARBA" id="ARBA00010136"/>
    </source>
</evidence>
<dbReference type="AlphaFoldDB" id="A0A6P1DV39"/>
<evidence type="ECO:0000256" key="6">
    <source>
        <dbReference type="ARBA" id="ARBA00022438"/>
    </source>
</evidence>